<reference evidence="1 2" key="1">
    <citation type="journal article" date="2016" name="Int. J. Syst. Evol. Microbiol.">
        <title>Descriptions of Anaerotaenia torta gen. nov., sp. nov. and Anaerocolumna cellulosilytica gen. nov., sp. nov. isolated from a methanogenic reactor of cattle waste.</title>
        <authorList>
            <person name="Uek A."/>
            <person name="Ohtaki Y."/>
            <person name="Kaku N."/>
            <person name="Ueki K."/>
        </authorList>
    </citation>
    <scope>NUCLEOTIDE SEQUENCE [LARGE SCALE GENOMIC DNA]</scope>
    <source>
        <strain evidence="1 2">SN021</strain>
    </source>
</reference>
<proteinExistence type="predicted"/>
<keyword evidence="2" id="KW-1185">Reference proteome</keyword>
<dbReference type="Proteomes" id="UP000515561">
    <property type="component" value="Chromosome"/>
</dbReference>
<organism evidence="1 2">
    <name type="scientific">Anaerocolumna cellulosilytica</name>
    <dbReference type="NCBI Taxonomy" id="433286"/>
    <lineage>
        <taxon>Bacteria</taxon>
        <taxon>Bacillati</taxon>
        <taxon>Bacillota</taxon>
        <taxon>Clostridia</taxon>
        <taxon>Lachnospirales</taxon>
        <taxon>Lachnospiraceae</taxon>
        <taxon>Anaerocolumna</taxon>
    </lineage>
</organism>
<dbReference type="AlphaFoldDB" id="A0A6S6QVI9"/>
<gene>
    <name evidence="1" type="ORF">acsn021_06680</name>
</gene>
<accession>A0A6S6QVI9</accession>
<evidence type="ECO:0000313" key="2">
    <source>
        <dbReference type="Proteomes" id="UP000515561"/>
    </source>
</evidence>
<sequence length="223" mass="25642">MMYNKSFKKWILIVMLLLIPTLVLLRLSRSGILGDLTITEALKTYVSVFDCDITDEGSFLFVDAYFPKPKLKTLNDNAILSMKGMDSTIGNYAVPIYLVRVALPVGTQVSSIYINEDTLGGSIYNIEFTKQKGGVPSLYKKQLGLFGIHLNQTVTFKTKDYNNHKYIEFYICPISYNPFAYNAEYRAYIQYKVKLEKDNWNSSLSENEKEAFRNILDNPRFVR</sequence>
<dbReference type="EMBL" id="AP023367">
    <property type="protein sequence ID" value="BCJ93099.1"/>
    <property type="molecule type" value="Genomic_DNA"/>
</dbReference>
<dbReference type="RefSeq" id="WP_184095213.1">
    <property type="nucleotide sequence ID" value="NZ_AP023367.1"/>
</dbReference>
<protein>
    <submittedName>
        <fullName evidence="1">Uncharacterized protein</fullName>
    </submittedName>
</protein>
<name>A0A6S6QVI9_9FIRM</name>
<evidence type="ECO:0000313" key="1">
    <source>
        <dbReference type="EMBL" id="BCJ93099.1"/>
    </source>
</evidence>
<dbReference type="KEGG" id="acel:acsn021_06680"/>